<dbReference type="GO" id="GO:0012505">
    <property type="term" value="C:endomembrane system"/>
    <property type="evidence" value="ECO:0007669"/>
    <property type="project" value="UniProtKB-SubCell"/>
</dbReference>
<gene>
    <name evidence="10" type="ORF">PVL29_015886</name>
</gene>
<comment type="domain">
    <text evidence="8">The DHHC domain is required for palmitoyltransferase activity.</text>
</comment>
<reference evidence="10 11" key="1">
    <citation type="journal article" date="2023" name="BMC Biotechnol.">
        <title>Vitis rotundifolia cv Carlos genome sequencing.</title>
        <authorList>
            <person name="Huff M."/>
            <person name="Hulse-Kemp A."/>
            <person name="Scheffler B."/>
            <person name="Youngblood R."/>
            <person name="Simpson S."/>
            <person name="Babiker E."/>
            <person name="Staton M."/>
        </authorList>
    </citation>
    <scope>NUCLEOTIDE SEQUENCE [LARGE SCALE GENOMIC DNA]</scope>
    <source>
        <tissue evidence="10">Leaf</tissue>
    </source>
</reference>
<dbReference type="PROSITE" id="PS50216">
    <property type="entry name" value="DHHC"/>
    <property type="match status" value="1"/>
</dbReference>
<evidence type="ECO:0000256" key="5">
    <source>
        <dbReference type="ARBA" id="ARBA00022989"/>
    </source>
</evidence>
<evidence type="ECO:0000256" key="7">
    <source>
        <dbReference type="ARBA" id="ARBA00023315"/>
    </source>
</evidence>
<evidence type="ECO:0000256" key="3">
    <source>
        <dbReference type="ARBA" id="ARBA00022679"/>
    </source>
</evidence>
<dbReference type="Pfam" id="PF01529">
    <property type="entry name" value="DHHC"/>
    <property type="match status" value="1"/>
</dbReference>
<evidence type="ECO:0000313" key="11">
    <source>
        <dbReference type="Proteomes" id="UP001168098"/>
    </source>
</evidence>
<dbReference type="EC" id="2.3.1.225" evidence="8"/>
<dbReference type="AlphaFoldDB" id="A0AA38ZEX8"/>
<feature type="transmembrane region" description="Helical" evidence="8">
    <location>
        <begin position="12"/>
        <end position="30"/>
    </location>
</feature>
<comment type="caution">
    <text evidence="10">The sequence shown here is derived from an EMBL/GenBank/DDBJ whole genome shotgun (WGS) entry which is preliminary data.</text>
</comment>
<dbReference type="InterPro" id="IPR001594">
    <property type="entry name" value="Palmitoyltrfase_DHHC"/>
</dbReference>
<protein>
    <recommendedName>
        <fullName evidence="8">S-acyltransferase</fullName>
        <ecNumber evidence="8">2.3.1.225</ecNumber>
    </recommendedName>
    <alternativeName>
        <fullName evidence="8">Palmitoyltransferase</fullName>
    </alternativeName>
</protein>
<dbReference type="PANTHER" id="PTHR12246">
    <property type="entry name" value="PALMITOYLTRANSFERASE ZDHHC16"/>
    <property type="match status" value="1"/>
</dbReference>
<dbReference type="Proteomes" id="UP001168098">
    <property type="component" value="Unassembled WGS sequence"/>
</dbReference>
<keyword evidence="7 8" id="KW-0012">Acyltransferase</keyword>
<sequence>MDINLLKFCYSLKALGYLMILMVTTIILFVGGLDSVLSFVIIIVFHILLVLLTWCYFMMVFRDLGFVPENWRPVSEEYNLEEGPMTSSNCVVPKTLNSTWSSLDGQERRPAISYCIQCKMASHHATIIMDHHCVWVVNCVGAYNYKFFLLFLLYSFLETRLDTLALLPTFINFFGEAKNHSASPGNLSIIFLAFDFVP</sequence>
<keyword evidence="11" id="KW-1185">Reference proteome</keyword>
<evidence type="ECO:0000256" key="2">
    <source>
        <dbReference type="ARBA" id="ARBA00008574"/>
    </source>
</evidence>
<evidence type="ECO:0000256" key="6">
    <source>
        <dbReference type="ARBA" id="ARBA00023136"/>
    </source>
</evidence>
<dbReference type="EMBL" id="JARBHA010000012">
    <property type="protein sequence ID" value="KAJ9687208.1"/>
    <property type="molecule type" value="Genomic_DNA"/>
</dbReference>
<comment type="catalytic activity">
    <reaction evidence="8">
        <text>L-cysteinyl-[protein] + hexadecanoyl-CoA = S-hexadecanoyl-L-cysteinyl-[protein] + CoA</text>
        <dbReference type="Rhea" id="RHEA:36683"/>
        <dbReference type="Rhea" id="RHEA-COMP:10131"/>
        <dbReference type="Rhea" id="RHEA-COMP:11032"/>
        <dbReference type="ChEBI" id="CHEBI:29950"/>
        <dbReference type="ChEBI" id="CHEBI:57287"/>
        <dbReference type="ChEBI" id="CHEBI:57379"/>
        <dbReference type="ChEBI" id="CHEBI:74151"/>
        <dbReference type="EC" id="2.3.1.225"/>
    </reaction>
</comment>
<evidence type="ECO:0000256" key="1">
    <source>
        <dbReference type="ARBA" id="ARBA00004127"/>
    </source>
</evidence>
<evidence type="ECO:0000256" key="4">
    <source>
        <dbReference type="ARBA" id="ARBA00022692"/>
    </source>
</evidence>
<keyword evidence="5 8" id="KW-1133">Transmembrane helix</keyword>
<accession>A0AA38ZEX8</accession>
<keyword evidence="4 8" id="KW-0812">Transmembrane</keyword>
<dbReference type="GO" id="GO:0019706">
    <property type="term" value="F:protein-cysteine S-palmitoyltransferase activity"/>
    <property type="evidence" value="ECO:0007669"/>
    <property type="project" value="UniProtKB-EC"/>
</dbReference>
<comment type="similarity">
    <text evidence="2 8">Belongs to the DHHC palmitoyltransferase family.</text>
</comment>
<keyword evidence="6 8" id="KW-0472">Membrane</keyword>
<organism evidence="10 11">
    <name type="scientific">Vitis rotundifolia</name>
    <name type="common">Muscadine grape</name>
    <dbReference type="NCBI Taxonomy" id="103349"/>
    <lineage>
        <taxon>Eukaryota</taxon>
        <taxon>Viridiplantae</taxon>
        <taxon>Streptophyta</taxon>
        <taxon>Embryophyta</taxon>
        <taxon>Tracheophyta</taxon>
        <taxon>Spermatophyta</taxon>
        <taxon>Magnoliopsida</taxon>
        <taxon>eudicotyledons</taxon>
        <taxon>Gunneridae</taxon>
        <taxon>Pentapetalae</taxon>
        <taxon>rosids</taxon>
        <taxon>Vitales</taxon>
        <taxon>Vitaceae</taxon>
        <taxon>Viteae</taxon>
        <taxon>Vitis</taxon>
    </lineage>
</organism>
<proteinExistence type="inferred from homology"/>
<feature type="transmembrane region" description="Helical" evidence="8">
    <location>
        <begin position="36"/>
        <end position="57"/>
    </location>
</feature>
<comment type="subcellular location">
    <subcellularLocation>
        <location evidence="1">Endomembrane system</location>
        <topology evidence="1">Multi-pass membrane protein</topology>
    </subcellularLocation>
</comment>
<dbReference type="InterPro" id="IPR039859">
    <property type="entry name" value="PFA4/ZDH16/20/ERF2-like"/>
</dbReference>
<name>A0AA38ZEX8_VITRO</name>
<evidence type="ECO:0000256" key="8">
    <source>
        <dbReference type="RuleBase" id="RU079119"/>
    </source>
</evidence>
<keyword evidence="3 8" id="KW-0808">Transferase</keyword>
<feature type="domain" description="Palmitoyltransferase DHHC" evidence="9">
    <location>
        <begin position="107"/>
        <end position="193"/>
    </location>
</feature>
<evidence type="ECO:0000313" key="10">
    <source>
        <dbReference type="EMBL" id="KAJ9687208.1"/>
    </source>
</evidence>
<evidence type="ECO:0000259" key="9">
    <source>
        <dbReference type="Pfam" id="PF01529"/>
    </source>
</evidence>